<gene>
    <name evidence="2" type="ORF">SUNI508_08236</name>
</gene>
<evidence type="ECO:0000256" key="1">
    <source>
        <dbReference type="SAM" id="MobiDB-lite"/>
    </source>
</evidence>
<keyword evidence="3" id="KW-1185">Reference proteome</keyword>
<dbReference type="InterPro" id="IPR022085">
    <property type="entry name" value="OpdG"/>
</dbReference>
<dbReference type="PANTHER" id="PTHR38797:SF4">
    <property type="entry name" value="NUCLEAR PORE COMPLEX PROTEIN NUP85"/>
    <property type="match status" value="1"/>
</dbReference>
<organism evidence="2 3">
    <name type="scientific">Seiridium unicorne</name>
    <dbReference type="NCBI Taxonomy" id="138068"/>
    <lineage>
        <taxon>Eukaryota</taxon>
        <taxon>Fungi</taxon>
        <taxon>Dikarya</taxon>
        <taxon>Ascomycota</taxon>
        <taxon>Pezizomycotina</taxon>
        <taxon>Sordariomycetes</taxon>
        <taxon>Xylariomycetidae</taxon>
        <taxon>Amphisphaeriales</taxon>
        <taxon>Sporocadaceae</taxon>
        <taxon>Seiridium</taxon>
    </lineage>
</organism>
<name>A0ABR2UVD9_9PEZI</name>
<accession>A0ABR2UVD9</accession>
<reference evidence="2 3" key="1">
    <citation type="journal article" date="2024" name="J. Plant Pathol.">
        <title>Sequence and assembly of the genome of Seiridium unicorne, isolate CBS 538.82, causal agent of cypress canker disease.</title>
        <authorList>
            <person name="Scali E."/>
            <person name="Rocca G.D."/>
            <person name="Danti R."/>
            <person name="Garbelotto M."/>
            <person name="Barberini S."/>
            <person name="Baroncelli R."/>
            <person name="Emiliani G."/>
        </authorList>
    </citation>
    <scope>NUCLEOTIDE SEQUENCE [LARGE SCALE GENOMIC DNA]</scope>
    <source>
        <strain evidence="2 3">BM-138-508</strain>
    </source>
</reference>
<feature type="compositionally biased region" description="Basic and acidic residues" evidence="1">
    <location>
        <begin position="13"/>
        <end position="24"/>
    </location>
</feature>
<feature type="region of interest" description="Disordered" evidence="1">
    <location>
        <begin position="1"/>
        <end position="37"/>
    </location>
</feature>
<sequence>MGDTEPKAPSLTQRRELERAKAADSIDQNDALDEPSKIDAMAKSRGWFSADTALLDAYLAGDVDASATVSKLAEPIEEAYSSADHGAALYNEEMVARNQRKFWSPEEALERWGPQQDVPKPNEETANLPSAESQLWSLWYGILHAAKRIPWTDEAQQNKLLDLVKAIKARSDPSPPSPITVALKKNWIWQSGTLWSSLTMLGPSARESWNDACGYGSGWTTTEQHAWTNVNAFVARLTASGTSNFEAYAIWALRDALEAEIEHGSLHHDASDLTQLGLLLTVASVWVHVAGKYLYEHHSSEEKSGQVDVDVDLAARGKTLPWAQATNGPAFVDARWDFWRRRFAQEGQNEKLSKEVRELAAKSAEIIDGFTKSM</sequence>
<evidence type="ECO:0000313" key="3">
    <source>
        <dbReference type="Proteomes" id="UP001408356"/>
    </source>
</evidence>
<dbReference type="InterPro" id="IPR053204">
    <property type="entry name" value="Oxopyrrolidines_Biosynth-assoc"/>
</dbReference>
<protein>
    <submittedName>
        <fullName evidence="2">Uncharacterized protein</fullName>
    </submittedName>
</protein>
<dbReference type="PANTHER" id="PTHR38797">
    <property type="entry name" value="NUCLEAR PORE COMPLEX PROTEIN NUP85-RELATED"/>
    <property type="match status" value="1"/>
</dbReference>
<dbReference type="Pfam" id="PF12311">
    <property type="entry name" value="DUF3632"/>
    <property type="match status" value="1"/>
</dbReference>
<evidence type="ECO:0000313" key="2">
    <source>
        <dbReference type="EMBL" id="KAK9418275.1"/>
    </source>
</evidence>
<comment type="caution">
    <text evidence="2">The sequence shown here is derived from an EMBL/GenBank/DDBJ whole genome shotgun (WGS) entry which is preliminary data.</text>
</comment>
<dbReference type="Proteomes" id="UP001408356">
    <property type="component" value="Unassembled WGS sequence"/>
</dbReference>
<proteinExistence type="predicted"/>
<dbReference type="EMBL" id="JARVKF010000392">
    <property type="protein sequence ID" value="KAK9418275.1"/>
    <property type="molecule type" value="Genomic_DNA"/>
</dbReference>